<evidence type="ECO:0000256" key="5">
    <source>
        <dbReference type="ARBA" id="ARBA00022801"/>
    </source>
</evidence>
<dbReference type="FunFam" id="3.40.50.720:FF:000094">
    <property type="entry name" value="Bifunctional protein FolD"/>
    <property type="match status" value="1"/>
</dbReference>
<evidence type="ECO:0000256" key="1">
    <source>
        <dbReference type="ARBA" id="ARBA00004777"/>
    </source>
</evidence>
<dbReference type="Pfam" id="PF00763">
    <property type="entry name" value="THF_DHG_CYH"/>
    <property type="match status" value="1"/>
</dbReference>
<keyword evidence="2 12" id="KW-0554">One-carbon metabolism</keyword>
<dbReference type="PANTHER" id="PTHR48099:SF5">
    <property type="entry name" value="C-1-TETRAHYDROFOLATE SYNTHASE, CYTOPLASMIC"/>
    <property type="match status" value="1"/>
</dbReference>
<dbReference type="EMBL" id="CP002606">
    <property type="protein sequence ID" value="AEA33685.1"/>
    <property type="molecule type" value="Genomic_DNA"/>
</dbReference>
<name>F2LVA1_HIPMA</name>
<dbReference type="Proteomes" id="UP000008139">
    <property type="component" value="Chromosome"/>
</dbReference>
<evidence type="ECO:0000259" key="14">
    <source>
        <dbReference type="Pfam" id="PF02882"/>
    </source>
</evidence>
<comment type="catalytic activity">
    <reaction evidence="11 12">
        <text>(6R)-5,10-methenyltetrahydrofolate + H2O = (6R)-10-formyltetrahydrofolate + H(+)</text>
        <dbReference type="Rhea" id="RHEA:23700"/>
        <dbReference type="ChEBI" id="CHEBI:15377"/>
        <dbReference type="ChEBI" id="CHEBI:15378"/>
        <dbReference type="ChEBI" id="CHEBI:57455"/>
        <dbReference type="ChEBI" id="CHEBI:195366"/>
        <dbReference type="EC" id="3.5.4.9"/>
    </reaction>
</comment>
<keyword evidence="4 12" id="KW-0658">Purine biosynthesis</keyword>
<dbReference type="InterPro" id="IPR020867">
    <property type="entry name" value="THF_DH/CycHdrlase_CS"/>
</dbReference>
<dbReference type="InterPro" id="IPR046346">
    <property type="entry name" value="Aminoacid_DH-like_N_sf"/>
</dbReference>
<dbReference type="KEGG" id="hmr:Hipma_0715"/>
<dbReference type="GO" id="GO:0006164">
    <property type="term" value="P:purine nucleotide biosynthetic process"/>
    <property type="evidence" value="ECO:0007669"/>
    <property type="project" value="UniProtKB-KW"/>
</dbReference>
<dbReference type="OrthoDB" id="9803580at2"/>
<dbReference type="PRINTS" id="PR00085">
    <property type="entry name" value="THFDHDRGNASE"/>
</dbReference>
<dbReference type="NCBIfam" id="NF010783">
    <property type="entry name" value="PRK14186.1"/>
    <property type="match status" value="1"/>
</dbReference>
<dbReference type="eggNOG" id="COG0190">
    <property type="taxonomic scope" value="Bacteria"/>
</dbReference>
<evidence type="ECO:0000313" key="16">
    <source>
        <dbReference type="Proteomes" id="UP000008139"/>
    </source>
</evidence>
<keyword evidence="5 12" id="KW-0378">Hydrolase</keyword>
<dbReference type="InterPro" id="IPR020630">
    <property type="entry name" value="THF_DH/CycHdrlase_cat_dom"/>
</dbReference>
<dbReference type="SUPFAM" id="SSF51735">
    <property type="entry name" value="NAD(P)-binding Rossmann-fold domains"/>
    <property type="match status" value="1"/>
</dbReference>
<dbReference type="GO" id="GO:0000105">
    <property type="term" value="P:L-histidine biosynthetic process"/>
    <property type="evidence" value="ECO:0007669"/>
    <property type="project" value="UniProtKB-KW"/>
</dbReference>
<dbReference type="GO" id="GO:0004488">
    <property type="term" value="F:methylenetetrahydrofolate dehydrogenase (NADP+) activity"/>
    <property type="evidence" value="ECO:0007669"/>
    <property type="project" value="UniProtKB-UniRule"/>
</dbReference>
<keyword evidence="3 12" id="KW-0028">Amino-acid biosynthesis</keyword>
<evidence type="ECO:0000256" key="6">
    <source>
        <dbReference type="ARBA" id="ARBA00022857"/>
    </source>
</evidence>
<dbReference type="PROSITE" id="PS00766">
    <property type="entry name" value="THF_DHG_CYH_1"/>
    <property type="match status" value="1"/>
</dbReference>
<dbReference type="GO" id="GO:0009086">
    <property type="term" value="P:methionine biosynthetic process"/>
    <property type="evidence" value="ECO:0007669"/>
    <property type="project" value="UniProtKB-KW"/>
</dbReference>
<dbReference type="PROSITE" id="PS00767">
    <property type="entry name" value="THF_DHG_CYH_2"/>
    <property type="match status" value="1"/>
</dbReference>
<comment type="caution">
    <text evidence="12">Lacks conserved residue(s) required for the propagation of feature annotation.</text>
</comment>
<evidence type="ECO:0000256" key="12">
    <source>
        <dbReference type="HAMAP-Rule" id="MF_01576"/>
    </source>
</evidence>
<feature type="domain" description="Tetrahydrofolate dehydrogenase/cyclohydrolase NAD(P)-binding" evidence="14">
    <location>
        <begin position="137"/>
        <end position="276"/>
    </location>
</feature>
<dbReference type="PANTHER" id="PTHR48099">
    <property type="entry name" value="C-1-TETRAHYDROFOLATE SYNTHASE, CYTOPLASMIC-RELATED"/>
    <property type="match status" value="1"/>
</dbReference>
<feature type="binding site" evidence="12">
    <location>
        <begin position="163"/>
        <end position="165"/>
    </location>
    <ligand>
        <name>NADP(+)</name>
        <dbReference type="ChEBI" id="CHEBI:58349"/>
    </ligand>
</feature>
<evidence type="ECO:0000256" key="2">
    <source>
        <dbReference type="ARBA" id="ARBA00022563"/>
    </source>
</evidence>
<dbReference type="Gene3D" id="3.40.50.720">
    <property type="entry name" value="NAD(P)-binding Rossmann-like Domain"/>
    <property type="match status" value="1"/>
</dbReference>
<sequence>MVLLDGKALSKKIKEEIKKEVKILKEKGVIPGLAVILVGDNPASQVYVNMKTKACEEVGIYSINHRMPAEITENELIDVIKMLNNNPMVHGILVQLPLPSHIREERIIEAIDYTKDVDGFHPYNIGRLARGNPLFSSCTPLGIMKMFEEYAIELQGKDVVMVGAGNITGKPMTLMLLNANATVQVCHVYTQDLKEKTKQADVVISAVGKPSLITEDMVKEGAIVIDVGISRVNGKVVGDVDFENVSKKASYITPVPGGVGPMTIAMLLYNTLLSVKLKEK</sequence>
<comment type="subunit">
    <text evidence="12">Homodimer.</text>
</comment>
<feature type="binding site" evidence="12">
    <location>
        <position position="229"/>
    </location>
    <ligand>
        <name>NADP(+)</name>
        <dbReference type="ChEBI" id="CHEBI:58349"/>
    </ligand>
</feature>
<dbReference type="FunFam" id="3.40.50.10860:FF:000001">
    <property type="entry name" value="Bifunctional protein FolD"/>
    <property type="match status" value="1"/>
</dbReference>
<dbReference type="HOGENOM" id="CLU_034045_2_1_7"/>
<organism evidence="15 16">
    <name type="scientific">Hippea maritima (strain ATCC 700847 / DSM 10411 / MH2)</name>
    <dbReference type="NCBI Taxonomy" id="760142"/>
    <lineage>
        <taxon>Bacteria</taxon>
        <taxon>Pseudomonadati</taxon>
        <taxon>Campylobacterota</taxon>
        <taxon>Desulfurellia</taxon>
        <taxon>Desulfurellales</taxon>
        <taxon>Hippeaceae</taxon>
        <taxon>Hippea</taxon>
    </lineage>
</organism>
<dbReference type="AlphaFoldDB" id="F2LVA1"/>
<dbReference type="Pfam" id="PF02882">
    <property type="entry name" value="THF_DHG_CYH_C"/>
    <property type="match status" value="1"/>
</dbReference>
<dbReference type="InParanoid" id="F2LVA1"/>
<dbReference type="EC" id="1.5.1.5" evidence="12"/>
<evidence type="ECO:0000256" key="8">
    <source>
        <dbReference type="ARBA" id="ARBA00023102"/>
    </source>
</evidence>
<reference evidence="15 16" key="1">
    <citation type="journal article" date="2011" name="Stand. Genomic Sci.">
        <title>Complete genome sequence of the thermophilic sulfur-reducer Hippea maritima type strain (MH(2)).</title>
        <authorList>
            <person name="Huntemann M."/>
            <person name="Lu M."/>
            <person name="Nolan M."/>
            <person name="Lapidus A."/>
            <person name="Lucas S."/>
            <person name="Hammon N."/>
            <person name="Deshpande S."/>
            <person name="Cheng J.F."/>
            <person name="Tapia R."/>
            <person name="Han C."/>
            <person name="Goodwin L."/>
            <person name="Pitluck S."/>
            <person name="Liolios K."/>
            <person name="Pagani I."/>
            <person name="Ivanova N."/>
            <person name="Ovchinikova G."/>
            <person name="Pati A."/>
            <person name="Chen A."/>
            <person name="Palaniappan K."/>
            <person name="Land M."/>
            <person name="Hauser L."/>
            <person name="Jeffries C.D."/>
            <person name="Detter J.C."/>
            <person name="Brambilla E.M."/>
            <person name="Rohde M."/>
            <person name="Spring S."/>
            <person name="Goker M."/>
            <person name="Woyke T."/>
            <person name="Bristow J."/>
            <person name="Eisen J.A."/>
            <person name="Markowitz V."/>
            <person name="Hugenholtz P."/>
            <person name="Kyrpides N.C."/>
            <person name="Klenk H.P."/>
            <person name="Mavromatis K."/>
        </authorList>
    </citation>
    <scope>NUCLEOTIDE SEQUENCE [LARGE SCALE GENOMIC DNA]</scope>
    <source>
        <strain evidence="16">ATCC 700847 / DSM 10411 / MH2</strain>
    </source>
</reference>
<dbReference type="InterPro" id="IPR000672">
    <property type="entry name" value="THF_DH/CycHdrlase"/>
</dbReference>
<comment type="function">
    <text evidence="12">Catalyzes the oxidation of 5,10-methylenetetrahydrofolate to 5,10-methenyltetrahydrofolate and then the hydrolysis of 5,10-methenyltetrahydrofolate to 10-formyltetrahydrofolate.</text>
</comment>
<feature type="domain" description="Tetrahydrofolate dehydrogenase/cyclohydrolase catalytic" evidence="13">
    <location>
        <begin position="4"/>
        <end position="118"/>
    </location>
</feature>
<dbReference type="EC" id="3.5.4.9" evidence="12"/>
<gene>
    <name evidence="12" type="primary">folD</name>
    <name evidence="15" type="ordered locus">Hipma_0715</name>
</gene>
<dbReference type="GO" id="GO:0005829">
    <property type="term" value="C:cytosol"/>
    <property type="evidence" value="ECO:0007669"/>
    <property type="project" value="TreeGrafter"/>
</dbReference>
<comment type="similarity">
    <text evidence="12">Belongs to the tetrahydrofolate dehydrogenase/cyclohydrolase family.</text>
</comment>
<evidence type="ECO:0000256" key="4">
    <source>
        <dbReference type="ARBA" id="ARBA00022755"/>
    </source>
</evidence>
<dbReference type="Gene3D" id="3.40.50.10860">
    <property type="entry name" value="Leucine Dehydrogenase, chain A, domain 1"/>
    <property type="match status" value="1"/>
</dbReference>
<comment type="catalytic activity">
    <reaction evidence="12">
        <text>(6R)-5,10-methylene-5,6,7,8-tetrahydrofolate + NADP(+) = (6R)-5,10-methenyltetrahydrofolate + NADPH</text>
        <dbReference type="Rhea" id="RHEA:22812"/>
        <dbReference type="ChEBI" id="CHEBI:15636"/>
        <dbReference type="ChEBI" id="CHEBI:57455"/>
        <dbReference type="ChEBI" id="CHEBI:57783"/>
        <dbReference type="ChEBI" id="CHEBI:58349"/>
        <dbReference type="EC" id="1.5.1.5"/>
    </reaction>
</comment>
<evidence type="ECO:0000313" key="15">
    <source>
        <dbReference type="EMBL" id="AEA33685.1"/>
    </source>
</evidence>
<dbReference type="RefSeq" id="WP_013681726.1">
    <property type="nucleotide sequence ID" value="NC_015318.1"/>
</dbReference>
<dbReference type="FunCoup" id="F2LVA1">
    <property type="interactions" value="398"/>
</dbReference>
<keyword evidence="9 12" id="KW-0486">Methionine biosynthesis</keyword>
<dbReference type="HAMAP" id="MF_01576">
    <property type="entry name" value="THF_DHG_CYH"/>
    <property type="match status" value="1"/>
</dbReference>
<dbReference type="CDD" id="cd01080">
    <property type="entry name" value="NAD_bind_m-THF_DH_Cyclohyd"/>
    <property type="match status" value="1"/>
</dbReference>
<dbReference type="STRING" id="760142.Hipma_0715"/>
<proteinExistence type="inferred from homology"/>
<evidence type="ECO:0000256" key="9">
    <source>
        <dbReference type="ARBA" id="ARBA00023167"/>
    </source>
</evidence>
<evidence type="ECO:0000256" key="10">
    <source>
        <dbReference type="ARBA" id="ARBA00023268"/>
    </source>
</evidence>
<dbReference type="InterPro" id="IPR020631">
    <property type="entry name" value="THF_DH/CycHdrlase_NAD-bd_dom"/>
</dbReference>
<keyword evidence="6 12" id="KW-0521">NADP</keyword>
<protein>
    <recommendedName>
        <fullName evidence="12">Bifunctional protein FolD</fullName>
    </recommendedName>
    <domain>
        <recommendedName>
            <fullName evidence="12">Methylenetetrahydrofolate dehydrogenase</fullName>
            <ecNumber evidence="12">1.5.1.5</ecNumber>
        </recommendedName>
    </domain>
    <domain>
        <recommendedName>
            <fullName evidence="12">Methenyltetrahydrofolate cyclohydrolase</fullName>
            <ecNumber evidence="12">3.5.4.9</ecNumber>
        </recommendedName>
    </domain>
</protein>
<keyword evidence="8 12" id="KW-0368">Histidine biosynthesis</keyword>
<keyword evidence="7 12" id="KW-0560">Oxidoreductase</keyword>
<evidence type="ECO:0000256" key="3">
    <source>
        <dbReference type="ARBA" id="ARBA00022605"/>
    </source>
</evidence>
<accession>F2LVA1</accession>
<comment type="pathway">
    <text evidence="1 12">One-carbon metabolism; tetrahydrofolate interconversion.</text>
</comment>
<keyword evidence="16" id="KW-1185">Reference proteome</keyword>
<evidence type="ECO:0000256" key="7">
    <source>
        <dbReference type="ARBA" id="ARBA00023002"/>
    </source>
</evidence>
<dbReference type="NCBIfam" id="NF008058">
    <property type="entry name" value="PRK10792.1"/>
    <property type="match status" value="1"/>
</dbReference>
<keyword evidence="10 12" id="KW-0511">Multifunctional enzyme</keyword>
<evidence type="ECO:0000256" key="11">
    <source>
        <dbReference type="ARBA" id="ARBA00036357"/>
    </source>
</evidence>
<dbReference type="UniPathway" id="UPA00193"/>
<dbReference type="InterPro" id="IPR036291">
    <property type="entry name" value="NAD(P)-bd_dom_sf"/>
</dbReference>
<reference evidence="16" key="2">
    <citation type="submission" date="2011-03" db="EMBL/GenBank/DDBJ databases">
        <title>The complete genome of Hippea maritima DSM 10411.</title>
        <authorList>
            <consortium name="US DOE Joint Genome Institute (JGI-PGF)"/>
            <person name="Lucas S."/>
            <person name="Copeland A."/>
            <person name="Lapidus A."/>
            <person name="Bruce D."/>
            <person name="Goodwin L."/>
            <person name="Pitluck S."/>
            <person name="Peters L."/>
            <person name="Kyrpides N."/>
            <person name="Mavromatis K."/>
            <person name="Pagani I."/>
            <person name="Ivanova N."/>
            <person name="Mikhailova N."/>
            <person name="Lu M."/>
            <person name="Detter J.C."/>
            <person name="Tapia R."/>
            <person name="Han C."/>
            <person name="Land M."/>
            <person name="Hauser L."/>
            <person name="Markowitz V."/>
            <person name="Cheng J.-F."/>
            <person name="Hugenholtz P."/>
            <person name="Woyke T."/>
            <person name="Wu D."/>
            <person name="Spring S."/>
            <person name="Schroeder M."/>
            <person name="Brambilla E."/>
            <person name="Klenk H.-P."/>
            <person name="Eisen J.A."/>
        </authorList>
    </citation>
    <scope>NUCLEOTIDE SEQUENCE [LARGE SCALE GENOMIC DNA]</scope>
    <source>
        <strain evidence="16">ATCC 700847 / DSM 10411 / MH2</strain>
    </source>
</reference>
<evidence type="ECO:0000259" key="13">
    <source>
        <dbReference type="Pfam" id="PF00763"/>
    </source>
</evidence>
<dbReference type="GO" id="GO:0004477">
    <property type="term" value="F:methenyltetrahydrofolate cyclohydrolase activity"/>
    <property type="evidence" value="ECO:0007669"/>
    <property type="project" value="UniProtKB-UniRule"/>
</dbReference>
<dbReference type="GO" id="GO:0035999">
    <property type="term" value="P:tetrahydrofolate interconversion"/>
    <property type="evidence" value="ECO:0007669"/>
    <property type="project" value="UniProtKB-UniRule"/>
</dbReference>
<dbReference type="SUPFAM" id="SSF53223">
    <property type="entry name" value="Aminoacid dehydrogenase-like, N-terminal domain"/>
    <property type="match status" value="1"/>
</dbReference>